<evidence type="ECO:0000259" key="8">
    <source>
        <dbReference type="Pfam" id="PF02687"/>
    </source>
</evidence>
<evidence type="ECO:0000256" key="6">
    <source>
        <dbReference type="ARBA" id="ARBA00038076"/>
    </source>
</evidence>
<dbReference type="InterPro" id="IPR025857">
    <property type="entry name" value="MacB_PCD"/>
</dbReference>
<evidence type="ECO:0000313" key="10">
    <source>
        <dbReference type="EMBL" id="GGP84046.1"/>
    </source>
</evidence>
<keyword evidence="3 7" id="KW-0812">Transmembrane</keyword>
<feature type="transmembrane region" description="Helical" evidence="7">
    <location>
        <begin position="699"/>
        <end position="721"/>
    </location>
</feature>
<evidence type="ECO:0000256" key="5">
    <source>
        <dbReference type="ARBA" id="ARBA00023136"/>
    </source>
</evidence>
<comment type="subcellular location">
    <subcellularLocation>
        <location evidence="1">Cell membrane</location>
        <topology evidence="1">Multi-pass membrane protein</topology>
    </subcellularLocation>
</comment>
<dbReference type="PANTHER" id="PTHR30572:SF4">
    <property type="entry name" value="ABC TRANSPORTER PERMEASE YTRF"/>
    <property type="match status" value="1"/>
</dbReference>
<comment type="caution">
    <text evidence="10">The sequence shown here is derived from an EMBL/GenBank/DDBJ whole genome shotgun (WGS) entry which is preliminary data.</text>
</comment>
<dbReference type="RefSeq" id="WP_189227398.1">
    <property type="nucleotide sequence ID" value="NZ_BMRG01000025.1"/>
</dbReference>
<accession>A0A918ATX4</accession>
<keyword evidence="2" id="KW-1003">Cell membrane</keyword>
<feature type="transmembrane region" description="Helical" evidence="7">
    <location>
        <begin position="289"/>
        <end position="309"/>
    </location>
</feature>
<name>A0A918ATX4_9PSEU</name>
<feature type="transmembrane region" description="Helical" evidence="7">
    <location>
        <begin position="20"/>
        <end position="39"/>
    </location>
</feature>
<evidence type="ECO:0000256" key="7">
    <source>
        <dbReference type="SAM" id="Phobius"/>
    </source>
</evidence>
<evidence type="ECO:0000313" key="11">
    <source>
        <dbReference type="Proteomes" id="UP000639606"/>
    </source>
</evidence>
<feature type="domain" description="MacB-like periplasmic core" evidence="9">
    <location>
        <begin position="25"/>
        <end position="188"/>
    </location>
</feature>
<protein>
    <recommendedName>
        <fullName evidence="12">ABC transport system permease protein</fullName>
    </recommendedName>
</protein>
<dbReference type="GO" id="GO:0005886">
    <property type="term" value="C:plasma membrane"/>
    <property type="evidence" value="ECO:0007669"/>
    <property type="project" value="UniProtKB-SubCell"/>
</dbReference>
<comment type="similarity">
    <text evidence="6">Belongs to the ABC-4 integral membrane protein family.</text>
</comment>
<dbReference type="Pfam" id="PF12704">
    <property type="entry name" value="MacB_PCD"/>
    <property type="match status" value="1"/>
</dbReference>
<evidence type="ECO:0000259" key="9">
    <source>
        <dbReference type="Pfam" id="PF12704"/>
    </source>
</evidence>
<feature type="transmembrane region" description="Helical" evidence="7">
    <location>
        <begin position="790"/>
        <end position="809"/>
    </location>
</feature>
<proteinExistence type="inferred from homology"/>
<evidence type="ECO:0008006" key="12">
    <source>
        <dbReference type="Google" id="ProtNLM"/>
    </source>
</evidence>
<organism evidence="10 11">
    <name type="scientific">Saccharothrix coeruleofusca</name>
    <dbReference type="NCBI Taxonomy" id="33919"/>
    <lineage>
        <taxon>Bacteria</taxon>
        <taxon>Bacillati</taxon>
        <taxon>Actinomycetota</taxon>
        <taxon>Actinomycetes</taxon>
        <taxon>Pseudonocardiales</taxon>
        <taxon>Pseudonocardiaceae</taxon>
        <taxon>Saccharothrix</taxon>
    </lineage>
</organism>
<evidence type="ECO:0000256" key="2">
    <source>
        <dbReference type="ARBA" id="ARBA00022475"/>
    </source>
</evidence>
<dbReference type="InterPro" id="IPR003838">
    <property type="entry name" value="ABC3_permease_C"/>
</dbReference>
<dbReference type="Proteomes" id="UP000639606">
    <property type="component" value="Unassembled WGS sequence"/>
</dbReference>
<sequence length="824" mass="83426">MPTSLRLAVAEFRSRPGRAVLPGVALVVGVACLLASLVLSQAMVQAVEQTAPAVPAGVDHVVRPGTSGGAVLDQAALDRVAALPGVAEVVPVRQVRVDLLLDGGRAGSQRADADVEPDRAELHRIPIRDGRTPARDGEIALDRVTAHQHGLGPGSAMRVADARGRPLDVVVRGVTERGSLSEEPLVVVGEDLAAKLGTPRVVEAHVRGGHVAAVERALGEGFAVRSAAQVVAAAADDADDLRVMLLPFSVLALATSVFVSSATFRAVYAQRQRTTALLRCLGAHRAPLLRANLLEALFTGAVAGVLGALLGGPVALLLARLFDATGLSAVLGAVELSPRLLPSADHLLLGGFVAAALSAFAAVRPSLAAARVAPLSALRSSEGGTPDAAVARRRLVLGLLLVGTAVALAALGVLAKGSIGAVFLVLFSGIAAMAGLFGVLGPVVVPALGLLFGHVAGRLGGAQWKLAAAEVRRVPRRAASVAMPLVLAAAMVTFFAVAVGTAQRVEDEFSGASRPDVMVADVGDRPLPAGAEAAVRRPGAEASVVLHEAESAEVDAQGESRTMTVAGADPRRMRDWLAAQQADAPDFATGQVLLSEGTAQRLDARLGHAVTLYGMPGGARTATFAGTYPGELVEASAVLADPSIAPASRVLVALEPAADPAAYRDGVREVLAGAPTVLVTTRADIAARSQRYLDMGTTLLMVLLGLSAAVAVTGIGTALAISVQERRKELALRRALGVTRGGIQGGVVAEAVLLSLVGLLGGGVFGLVYAELAMAALGVFTWPTAAVPPLLLGGLGVVVLAVLAAAGPARGAARVRPAAGLAAG</sequence>
<dbReference type="EMBL" id="BMRG01000025">
    <property type="protein sequence ID" value="GGP84046.1"/>
    <property type="molecule type" value="Genomic_DNA"/>
</dbReference>
<reference evidence="10" key="1">
    <citation type="journal article" date="2014" name="Int. J. Syst. Evol. Microbiol.">
        <title>Complete genome sequence of Corynebacterium casei LMG S-19264T (=DSM 44701T), isolated from a smear-ripened cheese.</title>
        <authorList>
            <consortium name="US DOE Joint Genome Institute (JGI-PGF)"/>
            <person name="Walter F."/>
            <person name="Albersmeier A."/>
            <person name="Kalinowski J."/>
            <person name="Ruckert C."/>
        </authorList>
    </citation>
    <scope>NUCLEOTIDE SEQUENCE</scope>
    <source>
        <strain evidence="10">JCM 3313</strain>
    </source>
</reference>
<feature type="domain" description="ABC3 transporter permease C-terminal" evidence="8">
    <location>
        <begin position="248"/>
        <end position="370"/>
    </location>
</feature>
<dbReference type="PROSITE" id="PS51257">
    <property type="entry name" value="PROKAR_LIPOPROTEIN"/>
    <property type="match status" value="1"/>
</dbReference>
<dbReference type="PANTHER" id="PTHR30572">
    <property type="entry name" value="MEMBRANE COMPONENT OF TRANSPORTER-RELATED"/>
    <property type="match status" value="1"/>
</dbReference>
<feature type="transmembrane region" description="Helical" evidence="7">
    <location>
        <begin position="346"/>
        <end position="363"/>
    </location>
</feature>
<keyword evidence="4 7" id="KW-1133">Transmembrane helix</keyword>
<feature type="domain" description="ABC3 transporter permease C-terminal" evidence="8">
    <location>
        <begin position="702"/>
        <end position="814"/>
    </location>
</feature>
<dbReference type="GO" id="GO:0022857">
    <property type="term" value="F:transmembrane transporter activity"/>
    <property type="evidence" value="ECO:0007669"/>
    <property type="project" value="TreeGrafter"/>
</dbReference>
<evidence type="ECO:0000256" key="3">
    <source>
        <dbReference type="ARBA" id="ARBA00022692"/>
    </source>
</evidence>
<dbReference type="Pfam" id="PF02687">
    <property type="entry name" value="FtsX"/>
    <property type="match status" value="2"/>
</dbReference>
<feature type="transmembrane region" description="Helical" evidence="7">
    <location>
        <begin position="742"/>
        <end position="770"/>
    </location>
</feature>
<evidence type="ECO:0000256" key="1">
    <source>
        <dbReference type="ARBA" id="ARBA00004651"/>
    </source>
</evidence>
<feature type="transmembrane region" description="Helical" evidence="7">
    <location>
        <begin position="244"/>
        <end position="268"/>
    </location>
</feature>
<keyword evidence="11" id="KW-1185">Reference proteome</keyword>
<dbReference type="AlphaFoldDB" id="A0A918ATX4"/>
<feature type="transmembrane region" description="Helical" evidence="7">
    <location>
        <begin position="478"/>
        <end position="500"/>
    </location>
</feature>
<feature type="transmembrane region" description="Helical" evidence="7">
    <location>
        <begin position="395"/>
        <end position="414"/>
    </location>
</feature>
<evidence type="ECO:0000256" key="4">
    <source>
        <dbReference type="ARBA" id="ARBA00022989"/>
    </source>
</evidence>
<keyword evidence="5 7" id="KW-0472">Membrane</keyword>
<gene>
    <name evidence="10" type="ORF">GCM10010185_67400</name>
</gene>
<reference evidence="10" key="2">
    <citation type="submission" date="2020-09" db="EMBL/GenBank/DDBJ databases">
        <authorList>
            <person name="Sun Q."/>
            <person name="Ohkuma M."/>
        </authorList>
    </citation>
    <scope>NUCLEOTIDE SEQUENCE</scope>
    <source>
        <strain evidence="10">JCM 3313</strain>
    </source>
</reference>
<feature type="transmembrane region" description="Helical" evidence="7">
    <location>
        <begin position="421"/>
        <end position="441"/>
    </location>
</feature>
<dbReference type="InterPro" id="IPR050250">
    <property type="entry name" value="Macrolide_Exporter_MacB"/>
</dbReference>